<organism evidence="1 2">
    <name type="scientific">Gossypium barbadense</name>
    <name type="common">Sea Island cotton</name>
    <name type="synonym">Hibiscus barbadensis</name>
    <dbReference type="NCBI Taxonomy" id="3634"/>
    <lineage>
        <taxon>Eukaryota</taxon>
        <taxon>Viridiplantae</taxon>
        <taxon>Streptophyta</taxon>
        <taxon>Embryophyta</taxon>
        <taxon>Tracheophyta</taxon>
        <taxon>Spermatophyta</taxon>
        <taxon>Magnoliopsida</taxon>
        <taxon>eudicotyledons</taxon>
        <taxon>Gunneridae</taxon>
        <taxon>Pentapetalae</taxon>
        <taxon>rosids</taxon>
        <taxon>malvids</taxon>
        <taxon>Malvales</taxon>
        <taxon>Malvaceae</taxon>
        <taxon>Malvoideae</taxon>
        <taxon>Gossypium</taxon>
    </lineage>
</organism>
<proteinExistence type="predicted"/>
<evidence type="ECO:0000313" key="1">
    <source>
        <dbReference type="EMBL" id="PPR87251.1"/>
    </source>
</evidence>
<name>A0A2P5W855_GOSBA</name>
<accession>A0A2P5W855</accession>
<sequence length="72" mass="8003">MREAAITDATCFILPAMPLIIWTFPMKYVHPKFVVQNMAGCCYLNKLTTAGFNLHVSNPLTKQRISLPSCGS</sequence>
<dbReference type="EMBL" id="KZ668659">
    <property type="protein sequence ID" value="PPR87251.1"/>
    <property type="molecule type" value="Genomic_DNA"/>
</dbReference>
<protein>
    <submittedName>
        <fullName evidence="1">Uncharacterized protein</fullName>
    </submittedName>
</protein>
<dbReference type="Proteomes" id="UP000239757">
    <property type="component" value="Unassembled WGS sequence"/>
</dbReference>
<gene>
    <name evidence="1" type="ORF">GOBAR_AA33439</name>
</gene>
<dbReference type="AlphaFoldDB" id="A0A2P5W855"/>
<reference evidence="1 2" key="1">
    <citation type="submission" date="2015-01" db="EMBL/GenBank/DDBJ databases">
        <title>Genome of allotetraploid Gossypium barbadense reveals genomic plasticity and fiber elongation in cotton evolution.</title>
        <authorList>
            <person name="Chen X."/>
            <person name="Liu X."/>
            <person name="Zhao B."/>
            <person name="Zheng H."/>
            <person name="Hu Y."/>
            <person name="Lu G."/>
            <person name="Yang C."/>
            <person name="Chen J."/>
            <person name="Shan C."/>
            <person name="Zhang L."/>
            <person name="Zhou Y."/>
            <person name="Wang L."/>
            <person name="Guo W."/>
            <person name="Bai Y."/>
            <person name="Ruan J."/>
            <person name="Shangguan X."/>
            <person name="Mao Y."/>
            <person name="Jiang J."/>
            <person name="Zhu Y."/>
            <person name="Lei J."/>
            <person name="Kang H."/>
            <person name="Chen S."/>
            <person name="He X."/>
            <person name="Wang R."/>
            <person name="Wang Y."/>
            <person name="Chen J."/>
            <person name="Wang L."/>
            <person name="Yu S."/>
            <person name="Wang B."/>
            <person name="Wei J."/>
            <person name="Song S."/>
            <person name="Lu X."/>
            <person name="Gao Z."/>
            <person name="Gu W."/>
            <person name="Deng X."/>
            <person name="Ma D."/>
            <person name="Wang S."/>
            <person name="Liang W."/>
            <person name="Fang L."/>
            <person name="Cai C."/>
            <person name="Zhu X."/>
            <person name="Zhou B."/>
            <person name="Zhang Y."/>
            <person name="Chen Z."/>
            <person name="Xu S."/>
            <person name="Zhu R."/>
            <person name="Wang S."/>
            <person name="Zhang T."/>
            <person name="Zhao G."/>
        </authorList>
    </citation>
    <scope>NUCLEOTIDE SEQUENCE [LARGE SCALE GENOMIC DNA]</scope>
    <source>
        <strain evidence="2">cv. Xinhai21</strain>
        <tissue evidence="1">Leaf</tissue>
    </source>
</reference>
<evidence type="ECO:0000313" key="2">
    <source>
        <dbReference type="Proteomes" id="UP000239757"/>
    </source>
</evidence>